<dbReference type="GO" id="GO:0008270">
    <property type="term" value="F:zinc ion binding"/>
    <property type="evidence" value="ECO:0007669"/>
    <property type="project" value="UniProtKB-KW"/>
</dbReference>
<dbReference type="Proteomes" id="UP000318571">
    <property type="component" value="Chromosome 4"/>
</dbReference>
<keyword evidence="4" id="KW-0862">Zinc</keyword>
<keyword evidence="3 5" id="KW-0863">Zinc-finger</keyword>
<organism evidence="7 8">
    <name type="scientific">Tigriopus californicus</name>
    <name type="common">Marine copepod</name>
    <dbReference type="NCBI Taxonomy" id="6832"/>
    <lineage>
        <taxon>Eukaryota</taxon>
        <taxon>Metazoa</taxon>
        <taxon>Ecdysozoa</taxon>
        <taxon>Arthropoda</taxon>
        <taxon>Crustacea</taxon>
        <taxon>Multicrustacea</taxon>
        <taxon>Hexanauplia</taxon>
        <taxon>Copepoda</taxon>
        <taxon>Harpacticoida</taxon>
        <taxon>Harpacticidae</taxon>
        <taxon>Tigriopus</taxon>
    </lineage>
</organism>
<evidence type="ECO:0000256" key="1">
    <source>
        <dbReference type="ARBA" id="ARBA00022723"/>
    </source>
</evidence>
<dbReference type="Pfam" id="PF00096">
    <property type="entry name" value="zf-C2H2"/>
    <property type="match status" value="2"/>
</dbReference>
<dbReference type="PANTHER" id="PTHR24379">
    <property type="entry name" value="KRAB AND ZINC FINGER DOMAIN-CONTAINING"/>
    <property type="match status" value="1"/>
</dbReference>
<keyword evidence="1" id="KW-0479">Metal-binding</keyword>
<dbReference type="AlphaFoldDB" id="A0A553NQX5"/>
<dbReference type="PROSITE" id="PS00028">
    <property type="entry name" value="ZINC_FINGER_C2H2_1"/>
    <property type="match status" value="6"/>
</dbReference>
<gene>
    <name evidence="7" type="ORF">TCAL_05146</name>
</gene>
<dbReference type="PROSITE" id="PS50157">
    <property type="entry name" value="ZINC_FINGER_C2H2_2"/>
    <property type="match status" value="4"/>
</dbReference>
<evidence type="ECO:0000256" key="4">
    <source>
        <dbReference type="ARBA" id="ARBA00022833"/>
    </source>
</evidence>
<keyword evidence="2" id="KW-0677">Repeat</keyword>
<name>A0A553NQX5_TIGCA</name>
<sequence length="608" mass="69167">MELLQDQLAVAGFHVAQVDGDWLVITRSQFDWWLKADTPYQTLSVLYHGPSQRYMLRALGRTTDQGTLSSPHTLVQFCARLKTQSACLGITSPKAGSFPLSCQFSVHCSHYAEPKPGSEQQQQQQQQQRRCSACHQASIDNVHGNRDPEHENGIKTEPEVTLVDSPKVEADPVLDPAEDALTLKIETQDILDMIQTKEATIPSVFQDFESQSGRSVVPLRSRPSRQASLRARPAIHQAMKHKPPKMRPTRGMDLDESRQVFPAPVQAQPRPQRRVKPVPWEQGRPCTLCDKVFYQRSLYYRHLQRKHFGGRYVCHLCRVKLPVPQAVMEHLLAEHPGSPLEAHCPNCQVMVNFDEDPLILGQHFLKCVQGRQKVAKPKPPPEKKPVVCPDCGKVFSSMASMRVHVKKFHSTDVPVCHKCGFVATDPRKLKNHLRAKHKEEIELSDQNDNDDDGPALCPYCACTLANASGLKRHLKENHETVKCPECDEEFPKVRQLQAHRVRVHQHAEFKCEVCSMLCVNHGMLQRHLKIHVPPTLKCKFCERMFRNLEGVKNHQRMHTGETPFKCDLCDFAAKSSATLCSHKKFKHFDGKSPRVIKRKQVEDKINSY</sequence>
<evidence type="ECO:0000313" key="7">
    <source>
        <dbReference type="EMBL" id="TRY67789.1"/>
    </source>
</evidence>
<dbReference type="Gene3D" id="3.30.160.60">
    <property type="entry name" value="Classic Zinc Finger"/>
    <property type="match status" value="5"/>
</dbReference>
<dbReference type="InterPro" id="IPR013087">
    <property type="entry name" value="Znf_C2H2_type"/>
</dbReference>
<dbReference type="STRING" id="6832.A0A553NQX5"/>
<feature type="domain" description="C2H2-type" evidence="6">
    <location>
        <begin position="536"/>
        <end position="563"/>
    </location>
</feature>
<dbReference type="EMBL" id="VCGU01000011">
    <property type="protein sequence ID" value="TRY67789.1"/>
    <property type="molecule type" value="Genomic_DNA"/>
</dbReference>
<dbReference type="SMART" id="SM00355">
    <property type="entry name" value="ZnF_C2H2"/>
    <property type="match status" value="9"/>
</dbReference>
<dbReference type="PANTHER" id="PTHR24379:SF121">
    <property type="entry name" value="C2H2-TYPE DOMAIN-CONTAINING PROTEIN"/>
    <property type="match status" value="1"/>
</dbReference>
<proteinExistence type="predicted"/>
<dbReference type="OMA" id="FCERMFR"/>
<evidence type="ECO:0000256" key="5">
    <source>
        <dbReference type="PROSITE-ProRule" id="PRU00042"/>
    </source>
</evidence>
<reference evidence="7 8" key="1">
    <citation type="journal article" date="2018" name="Nat. Ecol. Evol.">
        <title>Genomic signatures of mitonuclear coevolution across populations of Tigriopus californicus.</title>
        <authorList>
            <person name="Barreto F.S."/>
            <person name="Watson E.T."/>
            <person name="Lima T.G."/>
            <person name="Willett C.S."/>
            <person name="Edmands S."/>
            <person name="Li W."/>
            <person name="Burton R.S."/>
        </authorList>
    </citation>
    <scope>NUCLEOTIDE SEQUENCE [LARGE SCALE GENOMIC DNA]</scope>
    <source>
        <strain evidence="7 8">San Diego</strain>
    </source>
</reference>
<protein>
    <recommendedName>
        <fullName evidence="6">C2H2-type domain-containing protein</fullName>
    </recommendedName>
</protein>
<dbReference type="InterPro" id="IPR036236">
    <property type="entry name" value="Znf_C2H2_sf"/>
</dbReference>
<dbReference type="SUPFAM" id="SSF57667">
    <property type="entry name" value="beta-beta-alpha zinc fingers"/>
    <property type="match status" value="3"/>
</dbReference>
<comment type="caution">
    <text evidence="7">The sequence shown here is derived from an EMBL/GenBank/DDBJ whole genome shotgun (WGS) entry which is preliminary data.</text>
</comment>
<feature type="domain" description="C2H2-type" evidence="6">
    <location>
        <begin position="284"/>
        <end position="312"/>
    </location>
</feature>
<evidence type="ECO:0000313" key="8">
    <source>
        <dbReference type="Proteomes" id="UP000318571"/>
    </source>
</evidence>
<evidence type="ECO:0000259" key="6">
    <source>
        <dbReference type="PROSITE" id="PS50157"/>
    </source>
</evidence>
<feature type="domain" description="C2H2-type" evidence="6">
    <location>
        <begin position="386"/>
        <end position="414"/>
    </location>
</feature>
<dbReference type="OrthoDB" id="654211at2759"/>
<evidence type="ECO:0000256" key="2">
    <source>
        <dbReference type="ARBA" id="ARBA00022737"/>
    </source>
</evidence>
<accession>A0A553NQX5</accession>
<evidence type="ECO:0000256" key="3">
    <source>
        <dbReference type="ARBA" id="ARBA00022771"/>
    </source>
</evidence>
<keyword evidence="8" id="KW-1185">Reference proteome</keyword>
<feature type="domain" description="C2H2-type" evidence="6">
    <location>
        <begin position="481"/>
        <end position="509"/>
    </location>
</feature>